<keyword evidence="3" id="KW-1185">Reference proteome</keyword>
<feature type="signal peptide" evidence="1">
    <location>
        <begin position="1"/>
        <end position="23"/>
    </location>
</feature>
<dbReference type="STRING" id="1250539.Ga0080574_TMP1566"/>
<evidence type="ECO:0000313" key="2">
    <source>
        <dbReference type="EMBL" id="APZ51900.1"/>
    </source>
</evidence>
<feature type="chain" id="PRO_5012139704" description="Lipoprotein" evidence="1">
    <location>
        <begin position="24"/>
        <end position="192"/>
    </location>
</feature>
<dbReference type="KEGG" id="paby:Ga0080574_TMP1566"/>
<gene>
    <name evidence="2" type="ORF">Ga0080574_TMP1566</name>
</gene>
<evidence type="ECO:0000313" key="3">
    <source>
        <dbReference type="Proteomes" id="UP000187059"/>
    </source>
</evidence>
<proteinExistence type="predicted"/>
<evidence type="ECO:0008006" key="4">
    <source>
        <dbReference type="Google" id="ProtNLM"/>
    </source>
</evidence>
<accession>A0A1P8UR49</accession>
<dbReference type="AlphaFoldDB" id="A0A1P8UR49"/>
<name>A0A1P8UR49_9RHOB</name>
<dbReference type="PROSITE" id="PS51257">
    <property type="entry name" value="PROKAR_LIPOPROTEIN"/>
    <property type="match status" value="1"/>
</dbReference>
<keyword evidence="1" id="KW-0732">Signal</keyword>
<protein>
    <recommendedName>
        <fullName evidence="4">Lipoprotein</fullName>
    </recommendedName>
</protein>
<reference evidence="2 3" key="1">
    <citation type="submission" date="2016-04" db="EMBL/GenBank/DDBJ databases">
        <title>Deep-sea bacteria in the southern Pacific.</title>
        <authorList>
            <person name="Tang K."/>
        </authorList>
    </citation>
    <scope>NUCLEOTIDE SEQUENCE [LARGE SCALE GENOMIC DNA]</scope>
    <source>
        <strain evidence="2 3">JLT2014</strain>
    </source>
</reference>
<dbReference type="EMBL" id="CP015093">
    <property type="protein sequence ID" value="APZ51900.1"/>
    <property type="molecule type" value="Genomic_DNA"/>
</dbReference>
<sequence length="192" mass="21469" precursor="true">MTLPRFFAALLLLVATLAVGGCAGTPAHELQPPSETEIAALAQEIRSLGPEIAPEEASRAARVSLEYPLRLAQAYEIEDAPYIHNIKVNQGLKPRGLCYQWADDLEARLRQEGFTTLKLHRAIANSESALRIEHSTVIVSAPGDGMYEGIVLDPWRNGGKLYWGPVREDTRYPWLPRQEVFARKRLQRQAAR</sequence>
<evidence type="ECO:0000256" key="1">
    <source>
        <dbReference type="SAM" id="SignalP"/>
    </source>
</evidence>
<dbReference type="Proteomes" id="UP000187059">
    <property type="component" value="Chromosome"/>
</dbReference>
<dbReference type="OrthoDB" id="5339359at2"/>
<dbReference type="RefSeq" id="WP_076696802.1">
    <property type="nucleotide sequence ID" value="NZ_CP015093.1"/>
</dbReference>
<organism evidence="2 3">
    <name type="scientific">Salipiger abyssi</name>
    <dbReference type="NCBI Taxonomy" id="1250539"/>
    <lineage>
        <taxon>Bacteria</taxon>
        <taxon>Pseudomonadati</taxon>
        <taxon>Pseudomonadota</taxon>
        <taxon>Alphaproteobacteria</taxon>
        <taxon>Rhodobacterales</taxon>
        <taxon>Roseobacteraceae</taxon>
        <taxon>Salipiger</taxon>
    </lineage>
</organism>